<feature type="compositionally biased region" description="Basic and acidic residues" evidence="1">
    <location>
        <begin position="213"/>
        <end position="240"/>
    </location>
</feature>
<organism evidence="3 4">
    <name type="scientific">Spinacia oleracea</name>
    <name type="common">Spinach</name>
    <dbReference type="NCBI Taxonomy" id="3562"/>
    <lineage>
        <taxon>Eukaryota</taxon>
        <taxon>Viridiplantae</taxon>
        <taxon>Streptophyta</taxon>
        <taxon>Embryophyta</taxon>
        <taxon>Tracheophyta</taxon>
        <taxon>Spermatophyta</taxon>
        <taxon>Magnoliopsida</taxon>
        <taxon>eudicotyledons</taxon>
        <taxon>Gunneridae</taxon>
        <taxon>Pentapetalae</taxon>
        <taxon>Caryophyllales</taxon>
        <taxon>Chenopodiaceae</taxon>
        <taxon>Chenopodioideae</taxon>
        <taxon>Anserineae</taxon>
        <taxon>Spinacia</taxon>
    </lineage>
</organism>
<reference evidence="3" key="1">
    <citation type="journal article" date="2021" name="Nat. Commun.">
        <title>Genomic analyses provide insights into spinach domestication and the genetic basis of agronomic traits.</title>
        <authorList>
            <person name="Cai X."/>
            <person name="Sun X."/>
            <person name="Xu C."/>
            <person name="Sun H."/>
            <person name="Wang X."/>
            <person name="Ge C."/>
            <person name="Zhang Z."/>
            <person name="Wang Q."/>
            <person name="Fei Z."/>
            <person name="Jiao C."/>
            <person name="Wang Q."/>
        </authorList>
    </citation>
    <scope>NUCLEOTIDE SEQUENCE [LARGE SCALE GENOMIC DNA]</scope>
    <source>
        <strain evidence="3">cv. Varoflay</strain>
    </source>
</reference>
<dbReference type="GeneID" id="130463342"/>
<feature type="compositionally biased region" description="Polar residues" evidence="1">
    <location>
        <begin position="241"/>
        <end position="256"/>
    </location>
</feature>
<feature type="compositionally biased region" description="Polar residues" evidence="1">
    <location>
        <begin position="313"/>
        <end position="330"/>
    </location>
</feature>
<proteinExistence type="predicted"/>
<feature type="domain" description="Retrotransposon gag" evidence="2">
    <location>
        <begin position="69"/>
        <end position="163"/>
    </location>
</feature>
<evidence type="ECO:0000313" key="3">
    <source>
        <dbReference type="Proteomes" id="UP000813463"/>
    </source>
</evidence>
<dbReference type="Proteomes" id="UP000813463">
    <property type="component" value="Chromosome 6"/>
</dbReference>
<feature type="compositionally biased region" description="Basic and acidic residues" evidence="1">
    <location>
        <begin position="194"/>
        <end position="205"/>
    </location>
</feature>
<dbReference type="InterPro" id="IPR005162">
    <property type="entry name" value="Retrotrans_gag_dom"/>
</dbReference>
<feature type="region of interest" description="Disordered" evidence="1">
    <location>
        <begin position="194"/>
        <end position="262"/>
    </location>
</feature>
<protein>
    <recommendedName>
        <fullName evidence="2">Retrotransposon gag domain-containing protein</fullName>
    </recommendedName>
</protein>
<sequence>MVREIIRNRGRKRSGKVGTTIKCLTEIAQNLTQVMTTQEDPANLENWLREFDKLFDAINCPEHLKINNAAYYLREEADLWWSQRKKALMTKPDFDWETMKEALRAKFYPPYLKKQKCLEFTNLRMGTMTVNEYNTKFIELMRFAPEIVPTEAIKAQRFEQGLTLTLQGKLGGVNFESLDDVYGRAAHLYGIKGRELDGNSGEKRKGNGNFQGNEKKPKLDGDFNHGKREGNFNQNREENRNITQKWKGNYENGSNGNEDKPKRNYFCKKCENNHPGKDCEGNLVTCYFCKKQGHREFECYKKAFGESTYNLGQNGKNSHSSQQGLSQQDGINIVPRGGNNATQLKGKLFVMNHREAENAYEVEAGTFSIYDLLAS</sequence>
<evidence type="ECO:0000313" key="4">
    <source>
        <dbReference type="RefSeq" id="XP_056688415.1"/>
    </source>
</evidence>
<dbReference type="PANTHER" id="PTHR34482:SF49">
    <property type="entry name" value="RETROTRANSPOSON GAG DOMAIN-CONTAINING PROTEIN"/>
    <property type="match status" value="1"/>
</dbReference>
<dbReference type="Pfam" id="PF03732">
    <property type="entry name" value="Retrotrans_gag"/>
    <property type="match status" value="1"/>
</dbReference>
<evidence type="ECO:0000256" key="1">
    <source>
        <dbReference type="SAM" id="MobiDB-lite"/>
    </source>
</evidence>
<dbReference type="RefSeq" id="XP_056688415.1">
    <property type="nucleotide sequence ID" value="XM_056832437.1"/>
</dbReference>
<reference evidence="4" key="2">
    <citation type="submission" date="2025-08" db="UniProtKB">
        <authorList>
            <consortium name="RefSeq"/>
        </authorList>
    </citation>
    <scope>IDENTIFICATION</scope>
    <source>
        <tissue evidence="4">Leaf</tissue>
    </source>
</reference>
<accession>A0ABM3QYI0</accession>
<gene>
    <name evidence="4" type="primary">LOC130463342</name>
</gene>
<name>A0ABM3QYI0_SPIOL</name>
<dbReference type="PANTHER" id="PTHR34482">
    <property type="entry name" value="DNA DAMAGE-INDUCIBLE PROTEIN 1-LIKE"/>
    <property type="match status" value="1"/>
</dbReference>
<keyword evidence="3" id="KW-1185">Reference proteome</keyword>
<feature type="region of interest" description="Disordered" evidence="1">
    <location>
        <begin position="313"/>
        <end position="337"/>
    </location>
</feature>
<evidence type="ECO:0000259" key="2">
    <source>
        <dbReference type="Pfam" id="PF03732"/>
    </source>
</evidence>